<protein>
    <recommendedName>
        <fullName evidence="5">Oxidoreductase</fullName>
    </recommendedName>
</protein>
<dbReference type="PANTHER" id="PTHR43377">
    <property type="entry name" value="BILIVERDIN REDUCTASE A"/>
    <property type="match status" value="1"/>
</dbReference>
<dbReference type="PANTHER" id="PTHR43377:SF2">
    <property type="entry name" value="BINDING ROSSMANN FOLD OXIDOREDUCTASE, PUTATIVE (AFU_ORTHOLOGUE AFUA_4G00560)-RELATED"/>
    <property type="match status" value="1"/>
</dbReference>
<dbReference type="Pfam" id="PF22725">
    <property type="entry name" value="GFO_IDH_MocA_C3"/>
    <property type="match status" value="1"/>
</dbReference>
<evidence type="ECO:0000259" key="2">
    <source>
        <dbReference type="Pfam" id="PF22725"/>
    </source>
</evidence>
<accession>A0A0B3VT53</accession>
<evidence type="ECO:0008006" key="5">
    <source>
        <dbReference type="Google" id="ProtNLM"/>
    </source>
</evidence>
<evidence type="ECO:0000313" key="3">
    <source>
        <dbReference type="EMBL" id="KHS55779.1"/>
    </source>
</evidence>
<dbReference type="GO" id="GO:0000166">
    <property type="term" value="F:nucleotide binding"/>
    <property type="evidence" value="ECO:0007669"/>
    <property type="project" value="InterPro"/>
</dbReference>
<dbReference type="Proteomes" id="UP000031189">
    <property type="component" value="Unassembled WGS sequence"/>
</dbReference>
<dbReference type="SUPFAM" id="SSF51735">
    <property type="entry name" value="NAD(P)-binding Rossmann-fold domains"/>
    <property type="match status" value="1"/>
</dbReference>
<gene>
    <name evidence="3" type="ORF">QX51_17395</name>
</gene>
<keyword evidence="4" id="KW-1185">Reference proteome</keyword>
<dbReference type="AlphaFoldDB" id="A0A0B3VT53"/>
<dbReference type="Pfam" id="PF01408">
    <property type="entry name" value="GFO_IDH_MocA"/>
    <property type="match status" value="1"/>
</dbReference>
<dbReference type="Gene3D" id="3.30.360.10">
    <property type="entry name" value="Dihydrodipicolinate Reductase, domain 2"/>
    <property type="match status" value="1"/>
</dbReference>
<evidence type="ECO:0000259" key="1">
    <source>
        <dbReference type="Pfam" id="PF01408"/>
    </source>
</evidence>
<reference evidence="3 4" key="1">
    <citation type="submission" date="2014-12" db="EMBL/GenBank/DDBJ databases">
        <title>Draft genome sequence of Terrisporobacter sp. 08-306576, isolated from the blood culture of a bacteremia patient.</title>
        <authorList>
            <person name="Lund L.C."/>
            <person name="Sydenham T.V."/>
            <person name="Hogh S.V."/>
            <person name="Skov M.N."/>
            <person name="Kemp M."/>
            <person name="Justesen U.S."/>
        </authorList>
    </citation>
    <scope>NUCLEOTIDE SEQUENCE [LARGE SCALE GENOMIC DNA]</scope>
    <source>
        <strain evidence="3 4">08-306576</strain>
    </source>
</reference>
<dbReference type="Gene3D" id="3.40.50.720">
    <property type="entry name" value="NAD(P)-binding Rossmann-like Domain"/>
    <property type="match status" value="1"/>
</dbReference>
<dbReference type="InterPro" id="IPR000683">
    <property type="entry name" value="Gfo/Idh/MocA-like_OxRdtase_N"/>
</dbReference>
<dbReference type="RefSeq" id="WP_039681172.1">
    <property type="nucleotide sequence ID" value="NZ_JAWGXO010000001.1"/>
</dbReference>
<dbReference type="InterPro" id="IPR036291">
    <property type="entry name" value="NAD(P)-bd_dom_sf"/>
</dbReference>
<dbReference type="InterPro" id="IPR055170">
    <property type="entry name" value="GFO_IDH_MocA-like_dom"/>
</dbReference>
<feature type="domain" description="GFO/IDH/MocA-like oxidoreductase" evidence="2">
    <location>
        <begin position="137"/>
        <end position="325"/>
    </location>
</feature>
<sequence>MNKIKLAIIGAGVRGRYTYGEFIKNNNDICEVVQVVETKIGRRKKFKEIFNLSEDRVFGNIKDFFEKEKIADAVIVCSDDNTHFSIATAALDKGYDVLVEGPVANNLDKLFHLKDVCENNKDRIFMASMPYRYSNVFLKLREIIESNEMGNLININYNSYIGYEKFVHNFVRGNWRLDNDTAPLLLTNSCYDLDMLEFLTNSKCEKISVFGRLNHFTRENLQLNMSQLCTRCSKDKECPYCAEKIYLSNKEISRGIHINPTKENLKSILKEGQYGQCVYSCDNNVSDNLISVLKFKNNITATLNITAFTKEEDRNIRLMFTHGEVYTSLKENTIYIKKFIDNKDIVIKLEKDNSNEKMIKDFISEIKNRNINNLNSSVLSTISSHATAFAGEFASVSEVVVDVDEFWNESCEMTKAIEKLLF</sequence>
<evidence type="ECO:0000313" key="4">
    <source>
        <dbReference type="Proteomes" id="UP000031189"/>
    </source>
</evidence>
<feature type="domain" description="Gfo/Idh/MocA-like oxidoreductase N-terminal" evidence="1">
    <location>
        <begin position="4"/>
        <end position="126"/>
    </location>
</feature>
<dbReference type="EMBL" id="JWHR01000147">
    <property type="protein sequence ID" value="KHS55779.1"/>
    <property type="molecule type" value="Genomic_DNA"/>
</dbReference>
<dbReference type="OrthoDB" id="9781966at2"/>
<organism evidence="3 4">
    <name type="scientific">Terrisporobacter othiniensis</name>
    <dbReference type="NCBI Taxonomy" id="1577792"/>
    <lineage>
        <taxon>Bacteria</taxon>
        <taxon>Bacillati</taxon>
        <taxon>Bacillota</taxon>
        <taxon>Clostridia</taxon>
        <taxon>Peptostreptococcales</taxon>
        <taxon>Peptostreptococcaceae</taxon>
        <taxon>Terrisporobacter</taxon>
    </lineage>
</organism>
<dbReference type="SUPFAM" id="SSF55347">
    <property type="entry name" value="Glyceraldehyde-3-phosphate dehydrogenase-like, C-terminal domain"/>
    <property type="match status" value="1"/>
</dbReference>
<dbReference type="InterPro" id="IPR051450">
    <property type="entry name" value="Gfo/Idh/MocA_Oxidoreductases"/>
</dbReference>
<comment type="caution">
    <text evidence="3">The sequence shown here is derived from an EMBL/GenBank/DDBJ whole genome shotgun (WGS) entry which is preliminary data.</text>
</comment>
<dbReference type="STRING" id="1577792.QX51_17395"/>
<name>A0A0B3VT53_9FIRM</name>
<proteinExistence type="predicted"/>